<reference evidence="8" key="1">
    <citation type="journal article" date="2014" name="Appl. Environ. Microbiol.">
        <title>Detection and genomic characterization of motility in Lactobacillus curvatus: confirmation of motility in a species outside the Lactobacillus salivarius clade.</title>
        <authorList>
            <person name="Cousin F.J."/>
            <person name="Lynch S.M."/>
            <person name="Harris H.M."/>
            <person name="McCann A."/>
            <person name="Lynch D.B."/>
            <person name="Neville B.A."/>
            <person name="Irisawa T."/>
            <person name="Okada S."/>
            <person name="Endo A."/>
            <person name="O'Toole P.W."/>
        </authorList>
    </citation>
    <scope>NUCLEOTIDE SEQUENCE</scope>
    <source>
        <strain evidence="8">DSM 20509</strain>
    </source>
</reference>
<accession>A0A0A7RGI6</accession>
<evidence type="ECO:0000256" key="6">
    <source>
        <dbReference type="ARBA" id="ARBA00023163"/>
    </source>
</evidence>
<organism evidence="8">
    <name type="scientific">Ligilactobacillus agilis</name>
    <dbReference type="NCBI Taxonomy" id="1601"/>
    <lineage>
        <taxon>Bacteria</taxon>
        <taxon>Bacillati</taxon>
        <taxon>Bacillota</taxon>
        <taxon>Bacilli</taxon>
        <taxon>Lactobacillales</taxon>
        <taxon>Lactobacillaceae</taxon>
        <taxon>Ligilactobacillus</taxon>
    </lineage>
</organism>
<dbReference type="EMBL" id="KM886859">
    <property type="protein sequence ID" value="AJA33689.1"/>
    <property type="molecule type" value="Genomic_DNA"/>
</dbReference>
<comment type="similarity">
    <text evidence="1">Belongs to the FlgM family.</text>
</comment>
<evidence type="ECO:0000313" key="9">
    <source>
        <dbReference type="EMBL" id="UXC64315.1"/>
    </source>
</evidence>
<evidence type="ECO:0000256" key="4">
    <source>
        <dbReference type="ARBA" id="ARBA00022795"/>
    </source>
</evidence>
<feature type="domain" description="Anti-sigma-28 factor FlgM C-terminal" evidence="7">
    <location>
        <begin position="39"/>
        <end position="89"/>
    </location>
</feature>
<dbReference type="NCBIfam" id="TIGR03824">
    <property type="entry name" value="FlgM_jcvi"/>
    <property type="match status" value="1"/>
</dbReference>
<reference evidence="9" key="2">
    <citation type="submission" date="2022-09" db="EMBL/GenBank/DDBJ databases">
        <title>Complete genome of Ligilactobacillus agilis AM_LB6, isolated from chicken feces.</title>
        <authorList>
            <person name="den Bakker H.C."/>
            <person name="Mann A."/>
        </authorList>
    </citation>
    <scope>NUCLEOTIDE SEQUENCE</scope>
    <source>
        <strain evidence="9">AM_LB6</strain>
    </source>
</reference>
<dbReference type="GeneID" id="75137127"/>
<dbReference type="Pfam" id="PF04316">
    <property type="entry name" value="FlgM"/>
    <property type="match status" value="1"/>
</dbReference>
<dbReference type="GO" id="GO:0044781">
    <property type="term" value="P:bacterial-type flagellum organization"/>
    <property type="evidence" value="ECO:0007669"/>
    <property type="project" value="UniProtKB-KW"/>
</dbReference>
<dbReference type="STRING" id="1601.GCA_001243975_01634"/>
<evidence type="ECO:0000256" key="5">
    <source>
        <dbReference type="ARBA" id="ARBA00023015"/>
    </source>
</evidence>
<dbReference type="InterPro" id="IPR007412">
    <property type="entry name" value="FlgM"/>
</dbReference>
<dbReference type="RefSeq" id="WP_056977851.1">
    <property type="nucleotide sequence ID" value="NZ_BLAO01000036.1"/>
</dbReference>
<keyword evidence="3" id="KW-0678">Repressor</keyword>
<keyword evidence="5" id="KW-0805">Transcription regulation</keyword>
<protein>
    <recommendedName>
        <fullName evidence="2">Negative regulator of flagellin synthesis</fullName>
    </recommendedName>
</protein>
<dbReference type="Proteomes" id="UP001058429">
    <property type="component" value="Chromosome"/>
</dbReference>
<dbReference type="GO" id="GO:0045892">
    <property type="term" value="P:negative regulation of DNA-templated transcription"/>
    <property type="evidence" value="ECO:0007669"/>
    <property type="project" value="InterPro"/>
</dbReference>
<dbReference type="InterPro" id="IPR031316">
    <property type="entry name" value="FlgM_C"/>
</dbReference>
<dbReference type="KEGG" id="lagl:BEN83_03230"/>
<keyword evidence="6" id="KW-0804">Transcription</keyword>
<dbReference type="SUPFAM" id="SSF101498">
    <property type="entry name" value="Anti-sigma factor FlgM"/>
    <property type="match status" value="1"/>
</dbReference>
<dbReference type="InterPro" id="IPR035890">
    <property type="entry name" value="Anti-sigma-28_factor_FlgM_sf"/>
</dbReference>
<keyword evidence="8" id="KW-0966">Cell projection</keyword>
<proteinExistence type="inferred from homology"/>
<dbReference type="EMBL" id="CP104396">
    <property type="protein sequence ID" value="UXC64315.1"/>
    <property type="molecule type" value="Genomic_DNA"/>
</dbReference>
<evidence type="ECO:0000259" key="7">
    <source>
        <dbReference type="Pfam" id="PF04316"/>
    </source>
</evidence>
<evidence type="ECO:0000256" key="2">
    <source>
        <dbReference type="ARBA" id="ARBA00017823"/>
    </source>
</evidence>
<keyword evidence="8" id="KW-0282">Flagellum</keyword>
<evidence type="ECO:0000256" key="3">
    <source>
        <dbReference type="ARBA" id="ARBA00022491"/>
    </source>
</evidence>
<gene>
    <name evidence="8" type="primary">flgM</name>
    <name evidence="9" type="ORF">N4562_04690</name>
</gene>
<name>A0A0A7RGI6_9LACO</name>
<evidence type="ECO:0000313" key="8">
    <source>
        <dbReference type="EMBL" id="AJA33689.1"/>
    </source>
</evidence>
<keyword evidence="4" id="KW-1005">Bacterial flagellum biogenesis</keyword>
<keyword evidence="8" id="KW-0969">Cilium</keyword>
<evidence type="ECO:0000256" key="1">
    <source>
        <dbReference type="ARBA" id="ARBA00005322"/>
    </source>
</evidence>
<sequence>MNIRGDYNNYRNLYVNKAKPAYSTAASQEPVMGSKAANVELSETAKKLGQQETKQSGTFDQAKVDRLKAAIADGSYELSAEKIADSMLQAMKGK</sequence>
<dbReference type="AlphaFoldDB" id="A0A0A7RGI6"/>